<dbReference type="RefSeq" id="WP_232203666.1">
    <property type="nucleotide sequence ID" value="NZ_OY974080.1"/>
</dbReference>
<evidence type="ECO:0000313" key="2">
    <source>
        <dbReference type="Proteomes" id="UP001642485"/>
    </source>
</evidence>
<dbReference type="Proteomes" id="UP001642485">
    <property type="component" value="Chromosome"/>
</dbReference>
<reference evidence="1 2" key="1">
    <citation type="submission" date="2024-02" db="EMBL/GenBank/DDBJ databases">
        <authorList>
            <person name="Nijsse B."/>
            <person name="Sprong H."/>
        </authorList>
    </citation>
    <scope>NUCLEOTIDE SEQUENCE [LARGE SCALE GENOMIC DNA]</scope>
    <source>
        <strain evidence="1">OB144</strain>
    </source>
</reference>
<sequence>MLSKVATIGKYQDKNIDHSQWSNCFEEINNQDHFLCIKLQELIGIENKNIIDSMLDDIGDIHSLEFSTLVTKAQVFLKNNLDQSEKLIKAAKKIDAIAYPLTSEYFLYRYIAKAILLTNTLSVSSSYEIEFNMVKKAHLNFANYLNSLEQSLTRIEKALISIMKITKLLLG</sequence>
<protein>
    <submittedName>
        <fullName evidence="1">RP691-like protein</fullName>
    </submittedName>
</protein>
<dbReference type="EMBL" id="OZ018776">
    <property type="protein sequence ID" value="CAK9119754.1"/>
    <property type="molecule type" value="Genomic_DNA"/>
</dbReference>
<name>A0ABM9NA36_RICHE</name>
<proteinExistence type="predicted"/>
<accession>A0ABM9NA36</accession>
<gene>
    <name evidence="1" type="ORF">OB144RH_00920</name>
</gene>
<evidence type="ECO:0000313" key="1">
    <source>
        <dbReference type="EMBL" id="CAK9119754.1"/>
    </source>
</evidence>
<organism evidence="1 2">
    <name type="scientific">Rickettsia helvetica</name>
    <dbReference type="NCBI Taxonomy" id="35789"/>
    <lineage>
        <taxon>Bacteria</taxon>
        <taxon>Pseudomonadati</taxon>
        <taxon>Pseudomonadota</taxon>
        <taxon>Alphaproteobacteria</taxon>
        <taxon>Rickettsiales</taxon>
        <taxon>Rickettsiaceae</taxon>
        <taxon>Rickettsieae</taxon>
        <taxon>Rickettsia</taxon>
        <taxon>spotted fever group</taxon>
    </lineage>
</organism>
<keyword evidence="2" id="KW-1185">Reference proteome</keyword>